<comment type="caution">
    <text evidence="1">The sequence shown here is derived from an EMBL/GenBank/DDBJ whole genome shotgun (WGS) entry which is preliminary data.</text>
</comment>
<reference evidence="1 2" key="1">
    <citation type="journal article" date="2020" name="Phytopathology">
        <title>A high-quality genome resource of Botrytis fragariae, a new and rapidly spreading fungal pathogen causing strawberry gray mold in the U.S.A.</title>
        <authorList>
            <person name="Wu Y."/>
            <person name="Saski C.A."/>
            <person name="Schnabel G."/>
            <person name="Xiao S."/>
            <person name="Hu M."/>
        </authorList>
    </citation>
    <scope>NUCLEOTIDE SEQUENCE [LARGE SCALE GENOMIC DNA]</scope>
    <source>
        <strain evidence="1 2">BVB16</strain>
    </source>
</reference>
<dbReference type="Proteomes" id="UP000531561">
    <property type="component" value="Unassembled WGS sequence"/>
</dbReference>
<evidence type="ECO:0000313" key="2">
    <source>
        <dbReference type="Proteomes" id="UP000531561"/>
    </source>
</evidence>
<sequence length="82" mass="9730">MPLEDMVTDDLFLTQAENTKTHRYLFAALCFMWLSSVSLQPKGWWHTSGIRTKQNPIWRWSYLLIHFESHRLMNNSPICVSC</sequence>
<gene>
    <name evidence="1" type="ORF">Bfra_009563</name>
</gene>
<evidence type="ECO:0000313" key="1">
    <source>
        <dbReference type="EMBL" id="KAF5871007.1"/>
    </source>
</evidence>
<dbReference type="RefSeq" id="XP_037189954.1">
    <property type="nucleotide sequence ID" value="XM_037339904.1"/>
</dbReference>
<accession>A0A8H6EG34</accession>
<keyword evidence="2" id="KW-1185">Reference proteome</keyword>
<proteinExistence type="predicted"/>
<organism evidence="1 2">
    <name type="scientific">Botrytis fragariae</name>
    <dbReference type="NCBI Taxonomy" id="1964551"/>
    <lineage>
        <taxon>Eukaryota</taxon>
        <taxon>Fungi</taxon>
        <taxon>Dikarya</taxon>
        <taxon>Ascomycota</taxon>
        <taxon>Pezizomycotina</taxon>
        <taxon>Leotiomycetes</taxon>
        <taxon>Helotiales</taxon>
        <taxon>Sclerotiniaceae</taxon>
        <taxon>Botrytis</taxon>
    </lineage>
</organism>
<name>A0A8H6EG34_9HELO</name>
<dbReference type="AlphaFoldDB" id="A0A8H6EG34"/>
<dbReference type="EMBL" id="JABFCT010000013">
    <property type="protein sequence ID" value="KAF5871007.1"/>
    <property type="molecule type" value="Genomic_DNA"/>
</dbReference>
<dbReference type="GeneID" id="59263596"/>
<protein>
    <submittedName>
        <fullName evidence="1">Uncharacterized protein</fullName>
    </submittedName>
</protein>